<dbReference type="STRING" id="485917.Phep_0559"/>
<name>C6Y0M1_PEDHD</name>
<feature type="domain" description="AprE-like beta-barrel" evidence="6">
    <location>
        <begin position="329"/>
        <end position="410"/>
    </location>
</feature>
<dbReference type="PANTHER" id="PTHR30386">
    <property type="entry name" value="MEMBRANE FUSION SUBUNIT OF EMRAB-TOLC MULTIDRUG EFFLUX PUMP"/>
    <property type="match status" value="1"/>
</dbReference>
<protein>
    <recommendedName>
        <fullName evidence="6">AprE-like beta-barrel domain-containing protein</fullName>
    </recommendedName>
</protein>
<accession>C6Y0M1</accession>
<gene>
    <name evidence="7" type="ordered locus">Phep_0559</name>
</gene>
<evidence type="ECO:0000259" key="6">
    <source>
        <dbReference type="Pfam" id="PF26002"/>
    </source>
</evidence>
<dbReference type="eggNOG" id="COG0845">
    <property type="taxonomic scope" value="Bacteria"/>
</dbReference>
<dbReference type="Pfam" id="PF26002">
    <property type="entry name" value="Beta-barrel_AprE"/>
    <property type="match status" value="1"/>
</dbReference>
<organism evidence="7 8">
    <name type="scientific">Pedobacter heparinus (strain ATCC 13125 / DSM 2366 / CIP 104194 / JCM 7457 / NBRC 12017 / NCIMB 9290 / NRRL B-14731 / HIM 762-3)</name>
    <dbReference type="NCBI Taxonomy" id="485917"/>
    <lineage>
        <taxon>Bacteria</taxon>
        <taxon>Pseudomonadati</taxon>
        <taxon>Bacteroidota</taxon>
        <taxon>Sphingobacteriia</taxon>
        <taxon>Sphingobacteriales</taxon>
        <taxon>Sphingobacteriaceae</taxon>
        <taxon>Pedobacter</taxon>
    </lineage>
</organism>
<dbReference type="InterPro" id="IPR050739">
    <property type="entry name" value="MFP"/>
</dbReference>
<evidence type="ECO:0000256" key="1">
    <source>
        <dbReference type="ARBA" id="ARBA00004167"/>
    </source>
</evidence>
<evidence type="ECO:0000313" key="8">
    <source>
        <dbReference type="Proteomes" id="UP000000852"/>
    </source>
</evidence>
<keyword evidence="2 5" id="KW-0812">Transmembrane</keyword>
<evidence type="ECO:0000256" key="2">
    <source>
        <dbReference type="ARBA" id="ARBA00022692"/>
    </source>
</evidence>
<keyword evidence="8" id="KW-1185">Reference proteome</keyword>
<dbReference type="AlphaFoldDB" id="C6Y0M1"/>
<dbReference type="InterPro" id="IPR058982">
    <property type="entry name" value="Beta-barrel_AprE"/>
</dbReference>
<evidence type="ECO:0000313" key="7">
    <source>
        <dbReference type="EMBL" id="ACU02782.1"/>
    </source>
</evidence>
<feature type="transmembrane region" description="Helical" evidence="5">
    <location>
        <begin position="30"/>
        <end position="49"/>
    </location>
</feature>
<keyword evidence="4 5" id="KW-0472">Membrane</keyword>
<dbReference type="PANTHER" id="PTHR30386:SF26">
    <property type="entry name" value="TRANSPORT PROTEIN COMB"/>
    <property type="match status" value="1"/>
</dbReference>
<sequence length="429" mass="49142">MPILYQEPEQCHSEEMQDIISKPPAWLLRWGLSVIFAVLILMISLSALIKYPDIVKTQLKITSANAPKSVISKISGQLVKVTVQENQAVITDQPLAYIESTASHEQVLQLLDELKNLQANLSEGMIPLKLLATPKNVFLGELQNAYQSFYQSFLMYQSSIANGFYLKKKVFLQKDLLSILDQKEQLLVQQKLQEKDYELGKKEFEMHQKLFEQKVEAPMELKREESKFIAKRYPLQQTESALLSNSIIYSAKEKEIMELENLISEEKLKFIQALNNFISNIEDWKKKYVLTAPQPGKVAFLGIVQEKEFLNAGQEVLYINPGSTDFFGEIHIPQYKMGKVYKDQEVLIKLKSYPFEEYGIIRGNIQSIADIPYKDSVFVSRVSISNKGMSGLKRNIRLKNGMIADAEIITEDATLLKRLIHNIIKIINK</sequence>
<dbReference type="Proteomes" id="UP000000852">
    <property type="component" value="Chromosome"/>
</dbReference>
<keyword evidence="3 5" id="KW-1133">Transmembrane helix</keyword>
<evidence type="ECO:0000256" key="3">
    <source>
        <dbReference type="ARBA" id="ARBA00022989"/>
    </source>
</evidence>
<dbReference type="Gene3D" id="2.40.30.170">
    <property type="match status" value="1"/>
</dbReference>
<dbReference type="OrthoDB" id="7057889at2"/>
<proteinExistence type="predicted"/>
<comment type="subcellular location">
    <subcellularLocation>
        <location evidence="1">Membrane</location>
        <topology evidence="1">Single-pass membrane protein</topology>
    </subcellularLocation>
</comment>
<dbReference type="GO" id="GO:0016020">
    <property type="term" value="C:membrane"/>
    <property type="evidence" value="ECO:0007669"/>
    <property type="project" value="UniProtKB-SubCell"/>
</dbReference>
<evidence type="ECO:0000256" key="5">
    <source>
        <dbReference type="SAM" id="Phobius"/>
    </source>
</evidence>
<evidence type="ECO:0000256" key="4">
    <source>
        <dbReference type="ARBA" id="ARBA00023136"/>
    </source>
</evidence>
<dbReference type="EMBL" id="CP001681">
    <property type="protein sequence ID" value="ACU02782.1"/>
    <property type="molecule type" value="Genomic_DNA"/>
</dbReference>
<dbReference type="KEGG" id="phe:Phep_0559"/>
<dbReference type="HOGENOM" id="CLU_050642_0_0_10"/>
<reference evidence="7 8" key="1">
    <citation type="journal article" date="2009" name="Stand. Genomic Sci.">
        <title>Complete genome sequence of Pedobacter heparinus type strain (HIM 762-3).</title>
        <authorList>
            <person name="Han C."/>
            <person name="Spring S."/>
            <person name="Lapidus A."/>
            <person name="Del Rio T.G."/>
            <person name="Tice H."/>
            <person name="Copeland A."/>
            <person name="Cheng J.F."/>
            <person name="Lucas S."/>
            <person name="Chen F."/>
            <person name="Nolan M."/>
            <person name="Bruce D."/>
            <person name="Goodwin L."/>
            <person name="Pitluck S."/>
            <person name="Ivanova N."/>
            <person name="Mavromatis K."/>
            <person name="Mikhailova N."/>
            <person name="Pati A."/>
            <person name="Chen A."/>
            <person name="Palaniappan K."/>
            <person name="Land M."/>
            <person name="Hauser L."/>
            <person name="Chang Y.J."/>
            <person name="Jeffries C.C."/>
            <person name="Saunders E."/>
            <person name="Chertkov O."/>
            <person name="Brettin T."/>
            <person name="Goker M."/>
            <person name="Rohde M."/>
            <person name="Bristow J."/>
            <person name="Eisen J.A."/>
            <person name="Markowitz V."/>
            <person name="Hugenholtz P."/>
            <person name="Kyrpides N.C."/>
            <person name="Klenk H.P."/>
            <person name="Detter J.C."/>
        </authorList>
    </citation>
    <scope>NUCLEOTIDE SEQUENCE [LARGE SCALE GENOMIC DNA]</scope>
    <source>
        <strain evidence="8">ATCC 13125 / DSM 2366 / CIP 104194 / JCM 7457 / NBRC 12017 / NCIMB 9290 / NRRL B-14731 / HIM 762-3</strain>
    </source>
</reference>